<keyword evidence="4" id="KW-1185">Reference proteome</keyword>
<evidence type="ECO:0000259" key="2">
    <source>
        <dbReference type="PROSITE" id="PS51782"/>
    </source>
</evidence>
<dbReference type="Proteomes" id="UP000239504">
    <property type="component" value="Unassembled WGS sequence"/>
</dbReference>
<proteinExistence type="predicted"/>
<dbReference type="Gene3D" id="2.60.40.10">
    <property type="entry name" value="Immunoglobulins"/>
    <property type="match status" value="2"/>
</dbReference>
<accession>A0A2S7K461</accession>
<dbReference type="EMBL" id="PJCH01000009">
    <property type="protein sequence ID" value="PQA87293.1"/>
    <property type="molecule type" value="Genomic_DNA"/>
</dbReference>
<dbReference type="OrthoDB" id="370541at2"/>
<evidence type="ECO:0000313" key="3">
    <source>
        <dbReference type="EMBL" id="PQA87293.1"/>
    </source>
</evidence>
<dbReference type="SMART" id="SM00257">
    <property type="entry name" value="LysM"/>
    <property type="match status" value="1"/>
</dbReference>
<dbReference type="InterPro" id="IPR013783">
    <property type="entry name" value="Ig-like_fold"/>
</dbReference>
<dbReference type="Gene3D" id="3.10.350.10">
    <property type="entry name" value="LysM domain"/>
    <property type="match status" value="1"/>
</dbReference>
<name>A0A2S7K461_9PROT</name>
<dbReference type="RefSeq" id="WP_104830480.1">
    <property type="nucleotide sequence ID" value="NZ_PJCH01000009.1"/>
</dbReference>
<comment type="caution">
    <text evidence="3">The sequence shown here is derived from an EMBL/GenBank/DDBJ whole genome shotgun (WGS) entry which is preliminary data.</text>
</comment>
<dbReference type="PANTHER" id="PTHR34700">
    <property type="entry name" value="POTASSIUM BINDING PROTEIN KBP"/>
    <property type="match status" value="1"/>
</dbReference>
<dbReference type="PANTHER" id="PTHR34700:SF4">
    <property type="entry name" value="PHAGE-LIKE ELEMENT PBSX PROTEIN XKDP"/>
    <property type="match status" value="1"/>
</dbReference>
<feature type="region of interest" description="Disordered" evidence="1">
    <location>
        <begin position="30"/>
        <end position="56"/>
    </location>
</feature>
<reference evidence="3 4" key="1">
    <citation type="submission" date="2017-12" db="EMBL/GenBank/DDBJ databases">
        <authorList>
            <person name="Hurst M.R.H."/>
        </authorList>
    </citation>
    <scope>NUCLEOTIDE SEQUENCE [LARGE SCALE GENOMIC DNA]</scope>
    <source>
        <strain evidence="3 4">SY-3-19</strain>
    </source>
</reference>
<dbReference type="InterPro" id="IPR018392">
    <property type="entry name" value="LysM"/>
</dbReference>
<feature type="compositionally biased region" description="Acidic residues" evidence="1">
    <location>
        <begin position="43"/>
        <end position="53"/>
    </location>
</feature>
<feature type="domain" description="LysM" evidence="2">
    <location>
        <begin position="267"/>
        <end position="316"/>
    </location>
</feature>
<dbReference type="AlphaFoldDB" id="A0A2S7K461"/>
<dbReference type="CDD" id="cd00118">
    <property type="entry name" value="LysM"/>
    <property type="match status" value="1"/>
</dbReference>
<evidence type="ECO:0000313" key="4">
    <source>
        <dbReference type="Proteomes" id="UP000239504"/>
    </source>
</evidence>
<dbReference type="InterPro" id="IPR036779">
    <property type="entry name" value="LysM_dom_sf"/>
</dbReference>
<dbReference type="Pfam" id="PF01476">
    <property type="entry name" value="LysM"/>
    <property type="match status" value="1"/>
</dbReference>
<organism evidence="3 4">
    <name type="scientific">Hyphococcus luteus</name>
    <dbReference type="NCBI Taxonomy" id="2058213"/>
    <lineage>
        <taxon>Bacteria</taxon>
        <taxon>Pseudomonadati</taxon>
        <taxon>Pseudomonadota</taxon>
        <taxon>Alphaproteobacteria</taxon>
        <taxon>Parvularculales</taxon>
        <taxon>Parvularculaceae</taxon>
        <taxon>Hyphococcus</taxon>
    </lineage>
</organism>
<sequence>MRIVIIILLLIVLGFIGWKAAERFKIIEEESPTQETAAPAEPDAQEPAEEEPAEAALPSFDIVRVDRSGYAVIAGRAKPGSEVTIYANDEELAKLPAEPDGTWAVATDTPLDAGPVELSLSMETEDGVIVRSEETIVIYVPEREGDLPLVLRTTPGGATEVLQEPSERPEGLGPLSLDVIDYDDTGAVIFSGRATPNRVVELYINRQLIGRTPADEDGRWTLAPEVQIEPGVYQLLVIQLDQDGRPEYAIELPFQRERPDQIDIRDGRVVVQPGNSLWRIARSAYGEGAQYTIIYAANAAQIRNPDLIYPGQIFDVPGAEEEETQDAPAEEEEAN</sequence>
<dbReference type="InterPro" id="IPR052196">
    <property type="entry name" value="Bact_Kbp"/>
</dbReference>
<feature type="compositionally biased region" description="Low complexity" evidence="1">
    <location>
        <begin position="33"/>
        <end position="42"/>
    </location>
</feature>
<protein>
    <submittedName>
        <fullName evidence="3">Peptidoglycan-binding protein LysM</fullName>
    </submittedName>
</protein>
<gene>
    <name evidence="3" type="ORF">CW354_12740</name>
</gene>
<evidence type="ECO:0000256" key="1">
    <source>
        <dbReference type="SAM" id="MobiDB-lite"/>
    </source>
</evidence>
<dbReference type="PROSITE" id="PS51782">
    <property type="entry name" value="LYSM"/>
    <property type="match status" value="1"/>
</dbReference>